<reference evidence="12 13" key="1">
    <citation type="submission" date="2020-02" db="EMBL/GenBank/DDBJ databases">
        <title>Nitrogenibacter mangrovi gen. nov., sp. nov. isolated from mangrove sediment, a denitrifying betaproteobacterium.</title>
        <authorList>
            <person name="Liao H."/>
            <person name="Tian Y."/>
        </authorList>
    </citation>
    <scope>NUCLEOTIDE SEQUENCE [LARGE SCALE GENOMIC DNA]</scope>
    <source>
        <strain evidence="12 13">M9-3-2</strain>
    </source>
</reference>
<evidence type="ECO:0000256" key="5">
    <source>
        <dbReference type="ARBA" id="ARBA00013433"/>
    </source>
</evidence>
<organism evidence="12 13">
    <name type="scientific">Nitrogeniibacter mangrovi</name>
    <dbReference type="NCBI Taxonomy" id="2016596"/>
    <lineage>
        <taxon>Bacteria</taxon>
        <taxon>Pseudomonadati</taxon>
        <taxon>Pseudomonadota</taxon>
        <taxon>Betaproteobacteria</taxon>
        <taxon>Rhodocyclales</taxon>
        <taxon>Zoogloeaceae</taxon>
        <taxon>Nitrogeniibacter</taxon>
    </lineage>
</organism>
<keyword evidence="12" id="KW-0969">Cilium</keyword>
<dbReference type="RefSeq" id="WP_173765968.1">
    <property type="nucleotide sequence ID" value="NZ_CP048836.1"/>
</dbReference>
<dbReference type="PANTHER" id="PTHR33308:SF9">
    <property type="entry name" value="PEPTIDOGLYCAN HYDROLASE FLGJ"/>
    <property type="match status" value="1"/>
</dbReference>
<evidence type="ECO:0000256" key="4">
    <source>
        <dbReference type="ARBA" id="ARBA00007974"/>
    </source>
</evidence>
<dbReference type="GO" id="GO:0071555">
    <property type="term" value="P:cell wall organization"/>
    <property type="evidence" value="ECO:0007669"/>
    <property type="project" value="UniProtKB-KW"/>
</dbReference>
<evidence type="ECO:0000256" key="9">
    <source>
        <dbReference type="ARBA" id="ARBA00023316"/>
    </source>
</evidence>
<evidence type="ECO:0000256" key="2">
    <source>
        <dbReference type="ARBA" id="ARBA00004418"/>
    </source>
</evidence>
<comment type="function">
    <text evidence="1">Flagellum-specific muramidase which hydrolyzes the peptidoglycan layer to assemble the rod structure in the periplasmic space.</text>
</comment>
<keyword evidence="8" id="KW-0326">Glycosidase</keyword>
<comment type="subcellular location">
    <subcellularLocation>
        <location evidence="2">Periplasm</location>
    </subcellularLocation>
</comment>
<dbReference type="Proteomes" id="UP000501991">
    <property type="component" value="Chromosome"/>
</dbReference>
<dbReference type="PRINTS" id="PR01002">
    <property type="entry name" value="FLGFLGJ"/>
</dbReference>
<proteinExistence type="inferred from homology"/>
<evidence type="ECO:0000256" key="1">
    <source>
        <dbReference type="ARBA" id="ARBA00002954"/>
    </source>
</evidence>
<dbReference type="SMART" id="SM00047">
    <property type="entry name" value="LYZ2"/>
    <property type="match status" value="1"/>
</dbReference>
<dbReference type="NCBIfam" id="TIGR02541">
    <property type="entry name" value="flagell_FlgJ"/>
    <property type="match status" value="1"/>
</dbReference>
<keyword evidence="6" id="KW-0574">Periplasm</keyword>
<dbReference type="Gene3D" id="2.10.70.40">
    <property type="entry name" value="peptidoglycan hydrolase"/>
    <property type="match status" value="1"/>
</dbReference>
<dbReference type="InterPro" id="IPR019301">
    <property type="entry name" value="Flagellar_prot_FlgJ_N"/>
</dbReference>
<protein>
    <recommendedName>
        <fullName evidence="5">Peptidoglycan hydrolase FlgJ</fullName>
    </recommendedName>
    <alternativeName>
        <fullName evidence="10">Muramidase FlgJ</fullName>
    </alternativeName>
</protein>
<evidence type="ECO:0000256" key="6">
    <source>
        <dbReference type="ARBA" id="ARBA00022764"/>
    </source>
</evidence>
<dbReference type="GO" id="GO:0044780">
    <property type="term" value="P:bacterial-type flagellum assembly"/>
    <property type="evidence" value="ECO:0007669"/>
    <property type="project" value="InterPro"/>
</dbReference>
<keyword evidence="9" id="KW-0961">Cell wall biogenesis/degradation</keyword>
<accession>A0A6C1B6F9</accession>
<dbReference type="GO" id="GO:0016798">
    <property type="term" value="F:hydrolase activity, acting on glycosyl bonds"/>
    <property type="evidence" value="ECO:0007669"/>
    <property type="project" value="UniProtKB-KW"/>
</dbReference>
<evidence type="ECO:0000256" key="7">
    <source>
        <dbReference type="ARBA" id="ARBA00022801"/>
    </source>
</evidence>
<evidence type="ECO:0000256" key="10">
    <source>
        <dbReference type="ARBA" id="ARBA00030835"/>
    </source>
</evidence>
<dbReference type="GO" id="GO:0004040">
    <property type="term" value="F:amidase activity"/>
    <property type="evidence" value="ECO:0007669"/>
    <property type="project" value="InterPro"/>
</dbReference>
<keyword evidence="13" id="KW-1185">Reference proteome</keyword>
<dbReference type="Pfam" id="PF10135">
    <property type="entry name" value="Rod-binding"/>
    <property type="match status" value="1"/>
</dbReference>
<evidence type="ECO:0000259" key="11">
    <source>
        <dbReference type="SMART" id="SM00047"/>
    </source>
</evidence>
<evidence type="ECO:0000313" key="12">
    <source>
        <dbReference type="EMBL" id="QID18375.1"/>
    </source>
</evidence>
<comment type="similarity">
    <text evidence="4">In the C-terminal section; belongs to the glycosyl hydrolase 73 family.</text>
</comment>
<sequence>MNGMPINTLDPKAMGDLKRLARENNPEAVKAAARQFESLFLAMVLKTMRASVQGSGLMDNESTKLYQGLLDQQLAANMAASGGTGLANALMRQLGGDQTPAAPTQEQIDRGFDIATVIRRPSVTAGGSVPPVDTSARSAAIREATTIAPTPAEISSDAAAFVREVWPHAQAASRETGIPAHFMIAQAALETGWGKYQLRNAAGQPSHNLFNIKAGSRWQGDTVAVAATEYVDGRAVTEPSKFRAYGSYAESFRDYARLISSNPRYAQVLGQQDAAGFARELQAAGYATDPRYAEKLTNIINSPTLRDAFPG</sequence>
<dbReference type="Pfam" id="PF01832">
    <property type="entry name" value="Glucosaminidase"/>
    <property type="match status" value="1"/>
</dbReference>
<evidence type="ECO:0000256" key="3">
    <source>
        <dbReference type="ARBA" id="ARBA00006880"/>
    </source>
</evidence>
<dbReference type="InterPro" id="IPR013377">
    <property type="entry name" value="FlgJ"/>
</dbReference>
<dbReference type="AlphaFoldDB" id="A0A6C1B6F9"/>
<dbReference type="InterPro" id="IPR002901">
    <property type="entry name" value="MGlyc_endo_b_GlcNAc-like_dom"/>
</dbReference>
<feature type="domain" description="Mannosyl-glycoprotein endo-beta-N-acetylglucosamidase-like" evidence="11">
    <location>
        <begin position="149"/>
        <end position="310"/>
    </location>
</feature>
<dbReference type="InterPro" id="IPR051056">
    <property type="entry name" value="Glycosyl_Hydrolase_73"/>
</dbReference>
<dbReference type="GO" id="GO:0042597">
    <property type="term" value="C:periplasmic space"/>
    <property type="evidence" value="ECO:0007669"/>
    <property type="project" value="UniProtKB-SubCell"/>
</dbReference>
<dbReference type="KEGG" id="azq:G3580_12435"/>
<comment type="similarity">
    <text evidence="3">In the N-terminal section; belongs to the FlgJ family.</text>
</comment>
<dbReference type="GO" id="GO:0071973">
    <property type="term" value="P:bacterial-type flagellum-dependent cell motility"/>
    <property type="evidence" value="ECO:0007669"/>
    <property type="project" value="TreeGrafter"/>
</dbReference>
<name>A0A6C1B6F9_9RHOO</name>
<dbReference type="PANTHER" id="PTHR33308">
    <property type="entry name" value="PEPTIDOGLYCAN HYDROLASE FLGJ"/>
    <property type="match status" value="1"/>
</dbReference>
<keyword evidence="12" id="KW-0282">Flagellum</keyword>
<evidence type="ECO:0000313" key="13">
    <source>
        <dbReference type="Proteomes" id="UP000501991"/>
    </source>
</evidence>
<dbReference type="Gene3D" id="1.10.530.10">
    <property type="match status" value="1"/>
</dbReference>
<evidence type="ECO:0000256" key="8">
    <source>
        <dbReference type="ARBA" id="ARBA00023295"/>
    </source>
</evidence>
<keyword evidence="12" id="KW-0966">Cell projection</keyword>
<dbReference type="EMBL" id="CP048836">
    <property type="protein sequence ID" value="QID18375.1"/>
    <property type="molecule type" value="Genomic_DNA"/>
</dbReference>
<gene>
    <name evidence="12" type="primary">flgJ</name>
    <name evidence="12" type="ORF">G3580_12435</name>
</gene>
<keyword evidence="7 12" id="KW-0378">Hydrolase</keyword>